<dbReference type="EMBL" id="KP296186">
    <property type="protein sequence ID" value="AKN80802.1"/>
    <property type="molecule type" value="Genomic_DNA"/>
</dbReference>
<dbReference type="GeneID" id="26374008"/>
<dbReference type="OrthoDB" id="29313at10239"/>
<reference evidence="1 2" key="1">
    <citation type="journal article" date="2015" name="J. Virol.">
        <title>A betabaculovirus-encoded gp64 homolog is a functional envelope fusion protein.</title>
        <authorList>
            <person name="Ardisson-Araujo D.M."/>
            <person name="Melo F.L."/>
            <person name="Clem R.J."/>
            <person name="Wolff J.L."/>
            <person name="Ribeiro B.M."/>
        </authorList>
    </citation>
    <scope>NUCLEOTIDE SEQUENCE [LARGE SCALE GENOMIC DNA]</scope>
    <source>
        <strain evidence="1 2">Parana-2009</strain>
    </source>
</reference>
<organism evidence="1 2">
    <name type="scientific">Diatraea saccharalis granulovirus</name>
    <dbReference type="NCBI Taxonomy" id="1675862"/>
    <lineage>
        <taxon>Viruses</taxon>
        <taxon>Viruses incertae sedis</taxon>
        <taxon>Naldaviricetes</taxon>
        <taxon>Lefavirales</taxon>
        <taxon>Baculoviridae</taxon>
        <taxon>Betabaculovirus</taxon>
        <taxon>Betabaculovirus disaccharalis</taxon>
    </lineage>
</organism>
<dbReference type="Proteomes" id="UP000203433">
    <property type="component" value="Segment"/>
</dbReference>
<name>A0A0R7EYZ3_9BBAC</name>
<sequence length="72" mass="8647">MTSVIDSPQRLYEKYVTLYDFIDVLEHDLPPPRINYSSNLYPTLPLFENNYNLINAYCHTIFKNIIYKKEEN</sequence>
<gene>
    <name evidence="1" type="primary">ORF-70</name>
</gene>
<proteinExistence type="predicted"/>
<accession>A0A0R7EYZ3</accession>
<dbReference type="RefSeq" id="YP_009182268.1">
    <property type="nucleotide sequence ID" value="NC_028491.1"/>
</dbReference>
<evidence type="ECO:0000313" key="2">
    <source>
        <dbReference type="Proteomes" id="UP000203433"/>
    </source>
</evidence>
<protein>
    <submittedName>
        <fullName evidence="1">Uncharacterized protein</fullName>
    </submittedName>
</protein>
<keyword evidence="2" id="KW-1185">Reference proteome</keyword>
<dbReference type="KEGG" id="vg:26374008"/>
<evidence type="ECO:0000313" key="1">
    <source>
        <dbReference type="EMBL" id="AKN80802.1"/>
    </source>
</evidence>